<feature type="region of interest" description="Disordered" evidence="1">
    <location>
        <begin position="451"/>
        <end position="492"/>
    </location>
</feature>
<dbReference type="Proteomes" id="UP000809789">
    <property type="component" value="Unassembled WGS sequence"/>
</dbReference>
<evidence type="ECO:0000256" key="1">
    <source>
        <dbReference type="SAM" id="MobiDB-lite"/>
    </source>
</evidence>
<dbReference type="EMBL" id="JAESVG020000006">
    <property type="protein sequence ID" value="KAG8626378.1"/>
    <property type="molecule type" value="Genomic_DNA"/>
</dbReference>
<feature type="compositionally biased region" description="Acidic residues" evidence="1">
    <location>
        <begin position="483"/>
        <end position="492"/>
    </location>
</feature>
<feature type="compositionally biased region" description="Basic and acidic residues" evidence="1">
    <location>
        <begin position="451"/>
        <end position="467"/>
    </location>
</feature>
<keyword evidence="3" id="KW-1185">Reference proteome</keyword>
<organism evidence="2 3">
    <name type="scientific">Elsinoe batatas</name>
    <dbReference type="NCBI Taxonomy" id="2601811"/>
    <lineage>
        <taxon>Eukaryota</taxon>
        <taxon>Fungi</taxon>
        <taxon>Dikarya</taxon>
        <taxon>Ascomycota</taxon>
        <taxon>Pezizomycotina</taxon>
        <taxon>Dothideomycetes</taxon>
        <taxon>Dothideomycetidae</taxon>
        <taxon>Myriangiales</taxon>
        <taxon>Elsinoaceae</taxon>
        <taxon>Elsinoe</taxon>
    </lineage>
</organism>
<gene>
    <name evidence="2" type="ORF">KVT40_005323</name>
</gene>
<comment type="caution">
    <text evidence="2">The sequence shown here is derived from an EMBL/GenBank/DDBJ whole genome shotgun (WGS) entry which is preliminary data.</text>
</comment>
<protein>
    <submittedName>
        <fullName evidence="2">Uncharacterized protein</fullName>
    </submittedName>
</protein>
<evidence type="ECO:0000313" key="2">
    <source>
        <dbReference type="EMBL" id="KAG8626378.1"/>
    </source>
</evidence>
<dbReference type="AlphaFoldDB" id="A0A8K0L600"/>
<reference evidence="2" key="1">
    <citation type="submission" date="2021-07" db="EMBL/GenBank/DDBJ databases">
        <title>Elsinoe batatas strain:CRI-CJ2 Genome sequencing and assembly.</title>
        <authorList>
            <person name="Huang L."/>
        </authorList>
    </citation>
    <scope>NUCLEOTIDE SEQUENCE</scope>
    <source>
        <strain evidence="2">CRI-CJ2</strain>
    </source>
</reference>
<feature type="compositionally biased region" description="Low complexity" evidence="1">
    <location>
        <begin position="472"/>
        <end position="482"/>
    </location>
</feature>
<name>A0A8K0L600_9PEZI</name>
<dbReference type="OrthoDB" id="3917198at2759"/>
<proteinExistence type="predicted"/>
<feature type="region of interest" description="Disordered" evidence="1">
    <location>
        <begin position="190"/>
        <end position="219"/>
    </location>
</feature>
<accession>A0A8K0L600</accession>
<evidence type="ECO:0000313" key="3">
    <source>
        <dbReference type="Proteomes" id="UP000809789"/>
    </source>
</evidence>
<sequence length="492" mass="54398">MAQANNTQDARQLLFDFDVNPLRDPDSARQRRQVIRLGRLTKPTAEQLAQTLAQNPASAPTIIRPNAAEAHLTFDDLETRGVIVGLWRRHHEKQTGRGSVAVDRPDTWSDIVTDPHALRVICKMGGTDTGFYALLPPPAQAAPSLSDGFQVTSASVYFFPEFRNDTLKNKTGDEGRVKVWLQNIKDFTGSRKKASRRSSTATDEEPPAKRRATPASVSARATPIVSNAMAPATTTQQTMPAFARFRLANPPFDTNYMARYAASQNPSAVFPSVNQQSMTPQNAALHHLAPMGAANFHHHPQPNNGAQLPLLLSQPIHSTPSIAPRLLSNAPCPIDTNTRPHTLPDLRSSDQSPTDIYDTYQAHIAILDRQTGERRDMIEMLERHQAMDRRLIADLERTAARFRNNALSNSWHLVDREYSAAMAAAYPLPNGADSRRREVVQATRDVIDTRDARATRDVRDVREEHEAMNGVSSSSRGEGTQEGTEEGESEAS</sequence>